<reference evidence="3 4" key="1">
    <citation type="submission" date="2015-05" db="EMBL/GenBank/DDBJ databases">
        <title>Photobacterium galathea sp. nov.</title>
        <authorList>
            <person name="Machado H."/>
            <person name="Gram L."/>
        </authorList>
    </citation>
    <scope>NUCLEOTIDE SEQUENCE [LARGE SCALE GENOMIC DNA]</scope>
    <source>
        <strain evidence="3 4">DSM 25995</strain>
    </source>
</reference>
<dbReference type="InterPro" id="IPR051271">
    <property type="entry name" value="2C-system_Tx_regulators"/>
</dbReference>
<accession>A0A0J1GLS6</accession>
<sequence length="123" mass="14116">MKRFLIIEDNKMMAMILAQLLRQSIQSPQILHAPTLQQTYQYLSQYTVDVVFLDLNIERPLDGIDLLMHIRKIHPTLPVVIVTSDSEIDTVKRVVALNPTDYLIKPLSLNNLQACLEKCAMLQ</sequence>
<evidence type="ECO:0000256" key="1">
    <source>
        <dbReference type="PROSITE-ProRule" id="PRU00169"/>
    </source>
</evidence>
<evidence type="ECO:0000313" key="3">
    <source>
        <dbReference type="EMBL" id="KLV00576.1"/>
    </source>
</evidence>
<dbReference type="SUPFAM" id="SSF52172">
    <property type="entry name" value="CheY-like"/>
    <property type="match status" value="1"/>
</dbReference>
<gene>
    <name evidence="3" type="ORF">ABT58_12635</name>
</gene>
<evidence type="ECO:0000259" key="2">
    <source>
        <dbReference type="PROSITE" id="PS50110"/>
    </source>
</evidence>
<dbReference type="CDD" id="cd00156">
    <property type="entry name" value="REC"/>
    <property type="match status" value="1"/>
</dbReference>
<dbReference type="PANTHER" id="PTHR45526:SF1">
    <property type="entry name" value="TRANSCRIPTIONAL REGULATORY PROTEIN DCUR-RELATED"/>
    <property type="match status" value="1"/>
</dbReference>
<dbReference type="Gene3D" id="3.40.50.2300">
    <property type="match status" value="1"/>
</dbReference>
<dbReference type="InterPro" id="IPR001789">
    <property type="entry name" value="Sig_transdc_resp-reg_receiver"/>
</dbReference>
<evidence type="ECO:0000313" key="4">
    <source>
        <dbReference type="Proteomes" id="UP000036426"/>
    </source>
</evidence>
<dbReference type="PATRIC" id="fig|754436.4.peg.2688"/>
<organism evidence="3 4">
    <name type="scientific">Photobacterium aphoticum</name>
    <dbReference type="NCBI Taxonomy" id="754436"/>
    <lineage>
        <taxon>Bacteria</taxon>
        <taxon>Pseudomonadati</taxon>
        <taxon>Pseudomonadota</taxon>
        <taxon>Gammaproteobacteria</taxon>
        <taxon>Vibrionales</taxon>
        <taxon>Vibrionaceae</taxon>
        <taxon>Photobacterium</taxon>
    </lineage>
</organism>
<feature type="domain" description="Response regulatory" evidence="2">
    <location>
        <begin position="3"/>
        <end position="120"/>
    </location>
</feature>
<dbReference type="Pfam" id="PF00072">
    <property type="entry name" value="Response_reg"/>
    <property type="match status" value="1"/>
</dbReference>
<feature type="modified residue" description="4-aspartylphosphate" evidence="1">
    <location>
        <position position="54"/>
    </location>
</feature>
<keyword evidence="4" id="KW-1185">Reference proteome</keyword>
<proteinExistence type="predicted"/>
<dbReference type="AlphaFoldDB" id="A0A0J1GLS6"/>
<dbReference type="Proteomes" id="UP000036426">
    <property type="component" value="Unassembled WGS sequence"/>
</dbReference>
<dbReference type="EMBL" id="LDOV01000022">
    <property type="protein sequence ID" value="KLV00576.1"/>
    <property type="molecule type" value="Genomic_DNA"/>
</dbReference>
<dbReference type="PANTHER" id="PTHR45526">
    <property type="entry name" value="TRANSCRIPTIONAL REGULATORY PROTEIN DPIA"/>
    <property type="match status" value="1"/>
</dbReference>
<comment type="caution">
    <text evidence="3">The sequence shown here is derived from an EMBL/GenBank/DDBJ whole genome shotgun (WGS) entry which is preliminary data.</text>
</comment>
<dbReference type="GO" id="GO:0000156">
    <property type="term" value="F:phosphorelay response regulator activity"/>
    <property type="evidence" value="ECO:0007669"/>
    <property type="project" value="TreeGrafter"/>
</dbReference>
<dbReference type="PROSITE" id="PS50110">
    <property type="entry name" value="RESPONSE_REGULATORY"/>
    <property type="match status" value="1"/>
</dbReference>
<protein>
    <recommendedName>
        <fullName evidence="2">Response regulatory domain-containing protein</fullName>
    </recommendedName>
</protein>
<dbReference type="SMART" id="SM00448">
    <property type="entry name" value="REC"/>
    <property type="match status" value="1"/>
</dbReference>
<name>A0A0J1GLS6_9GAMM</name>
<dbReference type="InterPro" id="IPR011006">
    <property type="entry name" value="CheY-like_superfamily"/>
</dbReference>
<keyword evidence="1" id="KW-0597">Phosphoprotein</keyword>